<dbReference type="EMBL" id="JADBEK010000001">
    <property type="protein sequence ID" value="MBE1586769.1"/>
    <property type="molecule type" value="Genomic_DNA"/>
</dbReference>
<sequence>MVEDQRSEAGRRLTVEFSAWFDEERIPAERFYQEGLLVLDANVLLDLYRMTPEARTQVLGAFRSVADRLWVPHQAALEFSRNRKRAVEDRMSSFRQTKHALKTASDNASNVIERAIGQLQKLRERTGTSRKWGEEGATADQKALRTALDQAIAPALTEISALEAEQDLFPKDVQSSDPLLAEIDDILDGKIGRPFSHQQLRVLVEEAHLFRYPNKMPPGYLDADKDTDLRSSGDYLVWRQTLDKATEGDLRERLILLITSDFKADWWELDRNHKPLGPRRELIQEMRDIAQADLMLTSLKEFLGGAQSYLASGISSRTIEELEVLEQSEISADEDEEPFSEDLTPFAGRINVYDLSPRDFERLIRYLLTRMGYRIRSEDTHTYRGFDFIVTRPEAPDNLIIVEARQSNTPIIARRMFELAGALRSGNYTSALFITNARIGQAAKVQASKHPIRLIDGTEFVDLLDKFGIEVDLYYD</sequence>
<dbReference type="PANTHER" id="PTHR30015:SF7">
    <property type="entry name" value="TYPE IV METHYL-DIRECTED RESTRICTION ENZYME ECOKMRR"/>
    <property type="match status" value="1"/>
</dbReference>
<dbReference type="InterPro" id="IPR007560">
    <property type="entry name" value="Restrct_endonuc_IV_Mrr"/>
</dbReference>
<dbReference type="InterPro" id="IPR041578">
    <property type="entry name" value="PIN_8"/>
</dbReference>
<gene>
    <name evidence="3" type="ORF">H4W80_005027</name>
</gene>
<dbReference type="Pfam" id="PF04471">
    <property type="entry name" value="Mrr_cat"/>
    <property type="match status" value="1"/>
</dbReference>
<name>A0ABR9M1K8_9ACTN</name>
<protein>
    <recommendedName>
        <fullName evidence="5">PIN like domain-containing protein</fullName>
    </recommendedName>
</protein>
<reference evidence="3 4" key="1">
    <citation type="submission" date="2020-10" db="EMBL/GenBank/DDBJ databases">
        <title>Sequencing the genomes of 1000 actinobacteria strains.</title>
        <authorList>
            <person name="Klenk H.-P."/>
        </authorList>
    </citation>
    <scope>NUCLEOTIDE SEQUENCE [LARGE SCALE GENOMIC DNA]</scope>
    <source>
        <strain evidence="3 4">DSM 43173</strain>
    </source>
</reference>
<organism evidence="3 4">
    <name type="scientific">Nonomuraea angiospora</name>
    <dbReference type="NCBI Taxonomy" id="46172"/>
    <lineage>
        <taxon>Bacteria</taxon>
        <taxon>Bacillati</taxon>
        <taxon>Actinomycetota</taxon>
        <taxon>Actinomycetes</taxon>
        <taxon>Streptosporangiales</taxon>
        <taxon>Streptosporangiaceae</taxon>
        <taxon>Nonomuraea</taxon>
    </lineage>
</organism>
<dbReference type="InterPro" id="IPR011335">
    <property type="entry name" value="Restrct_endonuc-II-like"/>
</dbReference>
<accession>A0ABR9M1K8</accession>
<dbReference type="PANTHER" id="PTHR30015">
    <property type="entry name" value="MRR RESTRICTION SYSTEM PROTEIN"/>
    <property type="match status" value="1"/>
</dbReference>
<dbReference type="SUPFAM" id="SSF52980">
    <property type="entry name" value="Restriction endonuclease-like"/>
    <property type="match status" value="1"/>
</dbReference>
<evidence type="ECO:0000313" key="3">
    <source>
        <dbReference type="EMBL" id="MBE1586769.1"/>
    </source>
</evidence>
<evidence type="ECO:0008006" key="5">
    <source>
        <dbReference type="Google" id="ProtNLM"/>
    </source>
</evidence>
<evidence type="ECO:0000259" key="1">
    <source>
        <dbReference type="Pfam" id="PF04471"/>
    </source>
</evidence>
<dbReference type="Gene3D" id="3.40.1350.10">
    <property type="match status" value="1"/>
</dbReference>
<keyword evidence="4" id="KW-1185">Reference proteome</keyword>
<evidence type="ECO:0000259" key="2">
    <source>
        <dbReference type="Pfam" id="PF18476"/>
    </source>
</evidence>
<dbReference type="RefSeq" id="WP_192787280.1">
    <property type="nucleotide sequence ID" value="NZ_JADBEK010000001.1"/>
</dbReference>
<comment type="caution">
    <text evidence="3">The sequence shown here is derived from an EMBL/GenBank/DDBJ whole genome shotgun (WGS) entry which is preliminary data.</text>
</comment>
<proteinExistence type="predicted"/>
<dbReference type="InterPro" id="IPR011856">
    <property type="entry name" value="tRNA_endonuc-like_dom_sf"/>
</dbReference>
<evidence type="ECO:0000313" key="4">
    <source>
        <dbReference type="Proteomes" id="UP000633509"/>
    </source>
</evidence>
<dbReference type="Proteomes" id="UP000633509">
    <property type="component" value="Unassembled WGS sequence"/>
</dbReference>
<feature type="domain" description="PIN like" evidence="2">
    <location>
        <begin position="37"/>
        <end position="282"/>
    </location>
</feature>
<feature type="domain" description="Restriction endonuclease type IV Mrr" evidence="1">
    <location>
        <begin position="354"/>
        <end position="464"/>
    </location>
</feature>
<dbReference type="InterPro" id="IPR052906">
    <property type="entry name" value="Type_IV_Methyl-Rstrct_Enzyme"/>
</dbReference>
<dbReference type="Pfam" id="PF18476">
    <property type="entry name" value="PIN_8"/>
    <property type="match status" value="1"/>
</dbReference>